<dbReference type="EMBL" id="MLYV02001160">
    <property type="protein sequence ID" value="PSR72508.1"/>
    <property type="molecule type" value="Genomic_DNA"/>
</dbReference>
<dbReference type="AlphaFoldDB" id="A0A2R6NJU3"/>
<reference evidence="2 3" key="1">
    <citation type="submission" date="2018-02" db="EMBL/GenBank/DDBJ databases">
        <title>Genome sequence of the basidiomycete white-rot fungus Phlebia centrifuga.</title>
        <authorList>
            <person name="Granchi Z."/>
            <person name="Peng M."/>
            <person name="de Vries R.P."/>
            <person name="Hilden K."/>
            <person name="Makela M.R."/>
            <person name="Grigoriev I."/>
            <person name="Riley R."/>
        </authorList>
    </citation>
    <scope>NUCLEOTIDE SEQUENCE [LARGE SCALE GENOMIC DNA]</scope>
    <source>
        <strain evidence="2 3">FBCC195</strain>
    </source>
</reference>
<organism evidence="2 3">
    <name type="scientific">Hermanssonia centrifuga</name>
    <dbReference type="NCBI Taxonomy" id="98765"/>
    <lineage>
        <taxon>Eukaryota</taxon>
        <taxon>Fungi</taxon>
        <taxon>Dikarya</taxon>
        <taxon>Basidiomycota</taxon>
        <taxon>Agaricomycotina</taxon>
        <taxon>Agaricomycetes</taxon>
        <taxon>Polyporales</taxon>
        <taxon>Meruliaceae</taxon>
        <taxon>Hermanssonia</taxon>
    </lineage>
</organism>
<name>A0A2R6NJU3_9APHY</name>
<dbReference type="Proteomes" id="UP000186601">
    <property type="component" value="Unassembled WGS sequence"/>
</dbReference>
<feature type="compositionally biased region" description="Polar residues" evidence="1">
    <location>
        <begin position="1"/>
        <end position="11"/>
    </location>
</feature>
<evidence type="ECO:0000313" key="3">
    <source>
        <dbReference type="Proteomes" id="UP000186601"/>
    </source>
</evidence>
<proteinExistence type="predicted"/>
<evidence type="ECO:0000256" key="1">
    <source>
        <dbReference type="SAM" id="MobiDB-lite"/>
    </source>
</evidence>
<sequence length="57" mass="6624">MLNDQQQSQDESGYGKPKAQKKRRFRACDMCRRRKGRIHHLADPVTKILTTPTHSAM</sequence>
<evidence type="ECO:0000313" key="2">
    <source>
        <dbReference type="EMBL" id="PSR72508.1"/>
    </source>
</evidence>
<comment type="caution">
    <text evidence="2">The sequence shown here is derived from an EMBL/GenBank/DDBJ whole genome shotgun (WGS) entry which is preliminary data.</text>
</comment>
<protein>
    <submittedName>
        <fullName evidence="2">Uncharacterized protein</fullName>
    </submittedName>
</protein>
<gene>
    <name evidence="2" type="ORF">PHLCEN_2v11608</name>
</gene>
<feature type="region of interest" description="Disordered" evidence="1">
    <location>
        <begin position="1"/>
        <end position="25"/>
    </location>
</feature>
<keyword evidence="3" id="KW-1185">Reference proteome</keyword>
<accession>A0A2R6NJU3</accession>